<evidence type="ECO:0000259" key="8">
    <source>
        <dbReference type="PROSITE" id="PS52029"/>
    </source>
</evidence>
<dbReference type="EC" id="2.-.-.-" evidence="9"/>
<dbReference type="EMBL" id="JBHSLV010000020">
    <property type="protein sequence ID" value="MFC5393364.1"/>
    <property type="molecule type" value="Genomic_DNA"/>
</dbReference>
<dbReference type="PROSITE" id="PS52029">
    <property type="entry name" value="LD_TPASE"/>
    <property type="match status" value="1"/>
</dbReference>
<gene>
    <name evidence="9" type="ORF">ACFPPC_12015</name>
</gene>
<evidence type="ECO:0000256" key="4">
    <source>
        <dbReference type="ARBA" id="ARBA00022960"/>
    </source>
</evidence>
<comment type="similarity">
    <text evidence="2">Belongs to the YkuD family.</text>
</comment>
<accession>A0ABW0HDN3</accession>
<dbReference type="InterPro" id="IPR038063">
    <property type="entry name" value="Transpep_catalytic_dom"/>
</dbReference>
<evidence type="ECO:0000256" key="7">
    <source>
        <dbReference type="PROSITE-ProRule" id="PRU01373"/>
    </source>
</evidence>
<dbReference type="SUPFAM" id="SSF141523">
    <property type="entry name" value="L,D-transpeptidase catalytic domain-like"/>
    <property type="match status" value="1"/>
</dbReference>
<evidence type="ECO:0000256" key="3">
    <source>
        <dbReference type="ARBA" id="ARBA00022679"/>
    </source>
</evidence>
<keyword evidence="4 7" id="KW-0133">Cell shape</keyword>
<comment type="pathway">
    <text evidence="1 7">Cell wall biogenesis; peptidoglycan biosynthesis.</text>
</comment>
<dbReference type="CDD" id="cd16913">
    <property type="entry name" value="YkuD_like"/>
    <property type="match status" value="1"/>
</dbReference>
<reference evidence="10" key="1">
    <citation type="journal article" date="2019" name="Int. J. Syst. Evol. Microbiol.">
        <title>The Global Catalogue of Microorganisms (GCM) 10K type strain sequencing project: providing services to taxonomists for standard genome sequencing and annotation.</title>
        <authorList>
            <consortium name="The Broad Institute Genomics Platform"/>
            <consortium name="The Broad Institute Genome Sequencing Center for Infectious Disease"/>
            <person name="Wu L."/>
            <person name="Ma J."/>
        </authorList>
    </citation>
    <scope>NUCLEOTIDE SEQUENCE [LARGE SCALE GENOMIC DNA]</scope>
    <source>
        <strain evidence="10">CGMCC 1.16326</strain>
    </source>
</reference>
<evidence type="ECO:0000256" key="2">
    <source>
        <dbReference type="ARBA" id="ARBA00005992"/>
    </source>
</evidence>
<feature type="active site" description="Proton donor/acceptor" evidence="7">
    <location>
        <position position="132"/>
    </location>
</feature>
<dbReference type="Gene3D" id="2.40.440.10">
    <property type="entry name" value="L,D-transpeptidase catalytic domain-like"/>
    <property type="match status" value="1"/>
</dbReference>
<feature type="active site" description="Nucleophile" evidence="7">
    <location>
        <position position="154"/>
    </location>
</feature>
<evidence type="ECO:0000313" key="9">
    <source>
        <dbReference type="EMBL" id="MFC5393364.1"/>
    </source>
</evidence>
<keyword evidence="10" id="KW-1185">Reference proteome</keyword>
<dbReference type="Proteomes" id="UP001596104">
    <property type="component" value="Unassembled WGS sequence"/>
</dbReference>
<sequence length="179" mass="19685">MSRMLKRIAILALIGAAVALGLEFTQAFRTLPALASTEEQATRVLIEKATRRLTLERNGQVLARYEVALGSDPVGQKAREGDGRTPEGVYSVDFKHPRSRYHLALRISYPDARASEAARQAGVSPGSDIMIHGVRNGLGWLGGLHRERDWTDGCIAVTNAEIREIWSRVPEGTTVEIRP</sequence>
<keyword evidence="3 9" id="KW-0808">Transferase</keyword>
<evidence type="ECO:0000256" key="6">
    <source>
        <dbReference type="ARBA" id="ARBA00023316"/>
    </source>
</evidence>
<proteinExistence type="inferred from homology"/>
<dbReference type="InterPro" id="IPR005490">
    <property type="entry name" value="LD_TPept_cat_dom"/>
</dbReference>
<keyword evidence="6 7" id="KW-0961">Cell wall biogenesis/degradation</keyword>
<evidence type="ECO:0000256" key="1">
    <source>
        <dbReference type="ARBA" id="ARBA00004752"/>
    </source>
</evidence>
<dbReference type="PANTHER" id="PTHR36699:SF1">
    <property type="entry name" value="L,D-TRANSPEPTIDASE YAFK-RELATED"/>
    <property type="match status" value="1"/>
</dbReference>
<dbReference type="PANTHER" id="PTHR36699">
    <property type="entry name" value="LD-TRANSPEPTIDASE"/>
    <property type="match status" value="1"/>
</dbReference>
<feature type="domain" description="L,D-TPase catalytic" evidence="8">
    <location>
        <begin position="42"/>
        <end position="178"/>
    </location>
</feature>
<dbReference type="Pfam" id="PF03734">
    <property type="entry name" value="YkuD"/>
    <property type="match status" value="1"/>
</dbReference>
<dbReference type="RefSeq" id="WP_377008337.1">
    <property type="nucleotide sequence ID" value="NZ_JBHSLV010000020.1"/>
</dbReference>
<evidence type="ECO:0000313" key="10">
    <source>
        <dbReference type="Proteomes" id="UP001596104"/>
    </source>
</evidence>
<protein>
    <submittedName>
        <fullName evidence="9">Murein L,D-transpeptidase family protein</fullName>
        <ecNumber evidence="9">2.-.-.-</ecNumber>
    </submittedName>
</protein>
<name>A0ABW0HDN3_9HYPH</name>
<dbReference type="GO" id="GO:0016740">
    <property type="term" value="F:transferase activity"/>
    <property type="evidence" value="ECO:0007669"/>
    <property type="project" value="UniProtKB-KW"/>
</dbReference>
<evidence type="ECO:0000256" key="5">
    <source>
        <dbReference type="ARBA" id="ARBA00022984"/>
    </source>
</evidence>
<keyword evidence="5 7" id="KW-0573">Peptidoglycan synthesis</keyword>
<comment type="caution">
    <text evidence="9">The sequence shown here is derived from an EMBL/GenBank/DDBJ whole genome shotgun (WGS) entry which is preliminary data.</text>
</comment>
<organism evidence="9 10">
    <name type="scientific">Bosea vestrisii</name>
    <dbReference type="NCBI Taxonomy" id="151416"/>
    <lineage>
        <taxon>Bacteria</taxon>
        <taxon>Pseudomonadati</taxon>
        <taxon>Pseudomonadota</taxon>
        <taxon>Alphaproteobacteria</taxon>
        <taxon>Hyphomicrobiales</taxon>
        <taxon>Boseaceae</taxon>
        <taxon>Bosea</taxon>
    </lineage>
</organism>